<keyword evidence="4" id="KW-1185">Reference proteome</keyword>
<evidence type="ECO:0000256" key="1">
    <source>
        <dbReference type="ARBA" id="ARBA00007114"/>
    </source>
</evidence>
<dbReference type="EMBL" id="BTGU01000015">
    <property type="protein sequence ID" value="GMN43014.1"/>
    <property type="molecule type" value="Genomic_DNA"/>
</dbReference>
<accession>A0AA88DI13</accession>
<protein>
    <recommendedName>
        <fullName evidence="5">Bystin</fullName>
    </recommendedName>
</protein>
<dbReference type="Proteomes" id="UP001187192">
    <property type="component" value="Unassembled WGS sequence"/>
</dbReference>
<comment type="caution">
    <text evidence="3">The sequence shown here is derived from an EMBL/GenBank/DDBJ whole genome shotgun (WGS) entry which is preliminary data.</text>
</comment>
<gene>
    <name evidence="3" type="ORF">TIFTF001_012218</name>
</gene>
<evidence type="ECO:0000313" key="4">
    <source>
        <dbReference type="Proteomes" id="UP001187192"/>
    </source>
</evidence>
<evidence type="ECO:0000313" key="3">
    <source>
        <dbReference type="EMBL" id="GMN43014.1"/>
    </source>
</evidence>
<dbReference type="PANTHER" id="PTHR12821:SF0">
    <property type="entry name" value="BYSTIN"/>
    <property type="match status" value="1"/>
</dbReference>
<proteinExistence type="inferred from homology"/>
<organism evidence="3 4">
    <name type="scientific">Ficus carica</name>
    <name type="common">Common fig</name>
    <dbReference type="NCBI Taxonomy" id="3494"/>
    <lineage>
        <taxon>Eukaryota</taxon>
        <taxon>Viridiplantae</taxon>
        <taxon>Streptophyta</taxon>
        <taxon>Embryophyta</taxon>
        <taxon>Tracheophyta</taxon>
        <taxon>Spermatophyta</taxon>
        <taxon>Magnoliopsida</taxon>
        <taxon>eudicotyledons</taxon>
        <taxon>Gunneridae</taxon>
        <taxon>Pentapetalae</taxon>
        <taxon>rosids</taxon>
        <taxon>fabids</taxon>
        <taxon>Rosales</taxon>
        <taxon>Moraceae</taxon>
        <taxon>Ficeae</taxon>
        <taxon>Ficus</taxon>
    </lineage>
</organism>
<dbReference type="AlphaFoldDB" id="A0AA88DI13"/>
<evidence type="ECO:0008006" key="5">
    <source>
        <dbReference type="Google" id="ProtNLM"/>
    </source>
</evidence>
<dbReference type="InterPro" id="IPR007955">
    <property type="entry name" value="Bystin"/>
</dbReference>
<comment type="similarity">
    <text evidence="1">Belongs to the bystin family.</text>
</comment>
<dbReference type="Pfam" id="PF05291">
    <property type="entry name" value="Bystin"/>
    <property type="match status" value="1"/>
</dbReference>
<name>A0AA88DI13_FICCA</name>
<feature type="region of interest" description="Disordered" evidence="2">
    <location>
        <begin position="1"/>
        <end position="45"/>
    </location>
</feature>
<feature type="compositionally biased region" description="Basic and acidic residues" evidence="2">
    <location>
        <begin position="30"/>
        <end position="43"/>
    </location>
</feature>
<evidence type="ECO:0000256" key="2">
    <source>
        <dbReference type="SAM" id="MobiDB-lite"/>
    </source>
</evidence>
<dbReference type="GO" id="GO:0005730">
    <property type="term" value="C:nucleolus"/>
    <property type="evidence" value="ECO:0007669"/>
    <property type="project" value="TreeGrafter"/>
</dbReference>
<dbReference type="GO" id="GO:0030515">
    <property type="term" value="F:snoRNA binding"/>
    <property type="evidence" value="ECO:0007669"/>
    <property type="project" value="TreeGrafter"/>
</dbReference>
<dbReference type="GO" id="GO:0006364">
    <property type="term" value="P:rRNA processing"/>
    <property type="evidence" value="ECO:0007669"/>
    <property type="project" value="TreeGrafter"/>
</dbReference>
<dbReference type="GO" id="GO:0030688">
    <property type="term" value="C:preribosome, small subunit precursor"/>
    <property type="evidence" value="ECO:0007669"/>
    <property type="project" value="TreeGrafter"/>
</dbReference>
<sequence length="436" mass="50553">MGKKRERYQNPQPFLADDTHSVSSKKRLKSREGRKQLQKEEKLLSSGMSSKILKQALIQQREIEDEQVEAQNPNNSLLTVAEEPLRQDAGDDDDDNDIDNFNGFDETQSRFGDFEEIDEEDEKLLEAFLSKESAVPQRTLADIIVAKIKEKDANVSSEVRPLPPKLDAAAADVYKKVGKLLHKYTDGRMPNAIKFIYGSHNWEELLYVTEPENWSPNAMYQATRIFASNFRVKQVERFYKLVLLPRVREDILKNKRLHFALYQSLKKSMYKPAAFFKGILFPLCESRTCNLREAVIIGSVIQKVSIPILHSSVALLKLSEMEYCGTTSYFIKLLLEKKYALPYRALDALVAHFMRLLDDKRIMPVIWHQSLLAFVQRYKNDLQREDKDDLRMLLEKQKHKLVTPEIIRELDNSRNRGFGQYSFSHVSAHFMQSAPF</sequence>
<dbReference type="GO" id="GO:0005737">
    <property type="term" value="C:cytoplasm"/>
    <property type="evidence" value="ECO:0007669"/>
    <property type="project" value="TreeGrafter"/>
</dbReference>
<reference evidence="3" key="1">
    <citation type="submission" date="2023-07" db="EMBL/GenBank/DDBJ databases">
        <title>draft genome sequence of fig (Ficus carica).</title>
        <authorList>
            <person name="Takahashi T."/>
            <person name="Nishimura K."/>
        </authorList>
    </citation>
    <scope>NUCLEOTIDE SEQUENCE</scope>
</reference>
<dbReference type="PANTHER" id="PTHR12821">
    <property type="entry name" value="BYSTIN"/>
    <property type="match status" value="1"/>
</dbReference>